<keyword evidence="3" id="KW-1185">Reference proteome</keyword>
<evidence type="ECO:0000313" key="3">
    <source>
        <dbReference type="Proteomes" id="UP000077266"/>
    </source>
</evidence>
<name>A0A165CQZ5_EXIGL</name>
<protein>
    <submittedName>
        <fullName evidence="2">Uncharacterized protein</fullName>
    </submittedName>
</protein>
<reference evidence="2 3" key="1">
    <citation type="journal article" date="2016" name="Mol. Biol. Evol.">
        <title>Comparative Genomics of Early-Diverging Mushroom-Forming Fungi Provides Insights into the Origins of Lignocellulose Decay Capabilities.</title>
        <authorList>
            <person name="Nagy L.G."/>
            <person name="Riley R."/>
            <person name="Tritt A."/>
            <person name="Adam C."/>
            <person name="Daum C."/>
            <person name="Floudas D."/>
            <person name="Sun H."/>
            <person name="Yadav J.S."/>
            <person name="Pangilinan J."/>
            <person name="Larsson K.H."/>
            <person name="Matsuura K."/>
            <person name="Barry K."/>
            <person name="Labutti K."/>
            <person name="Kuo R."/>
            <person name="Ohm R.A."/>
            <person name="Bhattacharya S.S."/>
            <person name="Shirouzu T."/>
            <person name="Yoshinaga Y."/>
            <person name="Martin F.M."/>
            <person name="Grigoriev I.V."/>
            <person name="Hibbett D.S."/>
        </authorList>
    </citation>
    <scope>NUCLEOTIDE SEQUENCE [LARGE SCALE GENOMIC DNA]</scope>
    <source>
        <strain evidence="2 3">HHB12029</strain>
    </source>
</reference>
<organism evidence="2 3">
    <name type="scientific">Exidia glandulosa HHB12029</name>
    <dbReference type="NCBI Taxonomy" id="1314781"/>
    <lineage>
        <taxon>Eukaryota</taxon>
        <taxon>Fungi</taxon>
        <taxon>Dikarya</taxon>
        <taxon>Basidiomycota</taxon>
        <taxon>Agaricomycotina</taxon>
        <taxon>Agaricomycetes</taxon>
        <taxon>Auriculariales</taxon>
        <taxon>Exidiaceae</taxon>
        <taxon>Exidia</taxon>
    </lineage>
</organism>
<proteinExistence type="predicted"/>
<feature type="region of interest" description="Disordered" evidence="1">
    <location>
        <begin position="1"/>
        <end position="20"/>
    </location>
</feature>
<dbReference type="InParanoid" id="A0A165CQZ5"/>
<gene>
    <name evidence="2" type="ORF">EXIGLDRAFT_331360</name>
</gene>
<dbReference type="EMBL" id="KV426297">
    <property type="protein sequence ID" value="KZV82934.1"/>
    <property type="molecule type" value="Genomic_DNA"/>
</dbReference>
<dbReference type="Proteomes" id="UP000077266">
    <property type="component" value="Unassembled WGS sequence"/>
</dbReference>
<evidence type="ECO:0000313" key="2">
    <source>
        <dbReference type="EMBL" id="KZV82934.1"/>
    </source>
</evidence>
<accession>A0A165CQZ5</accession>
<dbReference type="AlphaFoldDB" id="A0A165CQZ5"/>
<evidence type="ECO:0000256" key="1">
    <source>
        <dbReference type="SAM" id="MobiDB-lite"/>
    </source>
</evidence>
<sequence>MRSTSLEQAKHPEQSSRSISDSAERLIFDCMHASRAVHCFRRPGLRAEEAREPHRERDDIHASGGLTYTYKCGAWKCKARSMKVHPGRSTEGSGPYLNSSYIALDVQSGASRCRAHCLAGSFEEYRKMRRTWFCIRAGLRVACAAKEASTPCL</sequence>